<proteinExistence type="predicted"/>
<sequence length="55" mass="6264">MQKVYWCPGLLRDIHSFGYILQSVCARVLLVVDMTVYVKNTLALVYILLAVCNSE</sequence>
<reference evidence="1 2" key="1">
    <citation type="submission" date="2018-02" db="EMBL/GenBank/DDBJ databases">
        <title>Draft genome of wild Prunus yedoensis var. nudiflora.</title>
        <authorList>
            <person name="Baek S."/>
            <person name="Kim J.-H."/>
            <person name="Choi K."/>
            <person name="Kim G.-B."/>
            <person name="Cho A."/>
            <person name="Jang H."/>
            <person name="Shin C.-H."/>
            <person name="Yu H.-J."/>
            <person name="Mun J.-H."/>
        </authorList>
    </citation>
    <scope>NUCLEOTIDE SEQUENCE [LARGE SCALE GENOMIC DNA]</scope>
    <source>
        <strain evidence="2">cv. Jeju island</strain>
        <tissue evidence="1">Leaf</tissue>
    </source>
</reference>
<organism evidence="1 2">
    <name type="scientific">Prunus yedoensis var. nudiflora</name>
    <dbReference type="NCBI Taxonomy" id="2094558"/>
    <lineage>
        <taxon>Eukaryota</taxon>
        <taxon>Viridiplantae</taxon>
        <taxon>Streptophyta</taxon>
        <taxon>Embryophyta</taxon>
        <taxon>Tracheophyta</taxon>
        <taxon>Spermatophyta</taxon>
        <taxon>Magnoliopsida</taxon>
        <taxon>eudicotyledons</taxon>
        <taxon>Gunneridae</taxon>
        <taxon>Pentapetalae</taxon>
        <taxon>rosids</taxon>
        <taxon>fabids</taxon>
        <taxon>Rosales</taxon>
        <taxon>Rosaceae</taxon>
        <taxon>Amygdaloideae</taxon>
        <taxon>Amygdaleae</taxon>
        <taxon>Prunus</taxon>
    </lineage>
</organism>
<gene>
    <name evidence="1" type="ORF">Pyn_23500</name>
</gene>
<evidence type="ECO:0000313" key="1">
    <source>
        <dbReference type="EMBL" id="PQQ18406.1"/>
    </source>
</evidence>
<name>A0A315AVX7_PRUYE</name>
<protein>
    <submittedName>
        <fullName evidence="1">Uncharacterized protein</fullName>
    </submittedName>
</protein>
<dbReference type="AlphaFoldDB" id="A0A315AVX7"/>
<comment type="caution">
    <text evidence="1">The sequence shown here is derived from an EMBL/GenBank/DDBJ whole genome shotgun (WGS) entry which is preliminary data.</text>
</comment>
<accession>A0A315AVX7</accession>
<evidence type="ECO:0000313" key="2">
    <source>
        <dbReference type="Proteomes" id="UP000250321"/>
    </source>
</evidence>
<dbReference type="Proteomes" id="UP000250321">
    <property type="component" value="Unassembled WGS sequence"/>
</dbReference>
<dbReference type="EMBL" id="PJQY01000110">
    <property type="protein sequence ID" value="PQQ18406.1"/>
    <property type="molecule type" value="Genomic_DNA"/>
</dbReference>
<keyword evidence="2" id="KW-1185">Reference proteome</keyword>